<reference evidence="14" key="1">
    <citation type="submission" date="2025-08" db="UniProtKB">
        <authorList>
            <consortium name="RefSeq"/>
        </authorList>
    </citation>
    <scope>IDENTIFICATION</scope>
    <source>
        <tissue evidence="14">Kidney</tissue>
    </source>
</reference>
<evidence type="ECO:0000256" key="9">
    <source>
        <dbReference type="PROSITE-ProRule" id="PRU00494"/>
    </source>
</evidence>
<keyword evidence="11" id="KW-1133">Transmembrane helix</keyword>
<evidence type="ECO:0000256" key="10">
    <source>
        <dbReference type="SAM" id="MobiDB-lite"/>
    </source>
</evidence>
<evidence type="ECO:0000256" key="1">
    <source>
        <dbReference type="ARBA" id="ARBA00004613"/>
    </source>
</evidence>
<dbReference type="Pfam" id="PF05039">
    <property type="entry name" value="Agouti"/>
    <property type="match status" value="1"/>
</dbReference>
<dbReference type="PANTHER" id="PTHR16551">
    <property type="entry name" value="AGOUTI RELATED"/>
    <property type="match status" value="1"/>
</dbReference>
<dbReference type="InterPro" id="IPR007733">
    <property type="entry name" value="Agouti"/>
</dbReference>
<feature type="disulfide bond" evidence="9">
    <location>
        <begin position="190"/>
        <end position="204"/>
    </location>
</feature>
<sequence length="222" mass="24545">MAETNCNALLFSLLYSPSLPCLAFSSHFSFSLSFLHQFPFPVPSLAGPPAPLGHLYYGVRAPAQRNKESKRAHFLAAATSTAFPFPFSLPKMDVTRLFLATLLVCLCFLTAYSHLAPEEKPRNDRSLGNNSSMKLLDSPSVSIVALNKKSKTISRKEAEKKRSSKRKPSMKVERHRPPLPAPCVAIRSSCKWPAPACCDPCAFCSCRFFRSVCSCRVLNPNC</sequence>
<feature type="disulfide bond" evidence="9">
    <location>
        <begin position="201"/>
        <end position="222"/>
    </location>
</feature>
<dbReference type="RefSeq" id="XP_011376587.2">
    <property type="nucleotide sequence ID" value="XM_011378285.2"/>
</dbReference>
<keyword evidence="5" id="KW-0960">Knottin</keyword>
<evidence type="ECO:0000256" key="8">
    <source>
        <dbReference type="ARBA" id="ARBA00033432"/>
    </source>
</evidence>
<feature type="transmembrane region" description="Helical" evidence="11">
    <location>
        <begin position="97"/>
        <end position="115"/>
    </location>
</feature>
<dbReference type="PROSITE" id="PS51150">
    <property type="entry name" value="AGOUTI_2"/>
    <property type="match status" value="1"/>
</dbReference>
<dbReference type="InterPro" id="IPR027300">
    <property type="entry name" value="Agouti_dom"/>
</dbReference>
<dbReference type="Proteomes" id="UP000515202">
    <property type="component" value="Unplaced"/>
</dbReference>
<dbReference type="GeneID" id="105304287"/>
<feature type="domain" description="Agouti" evidence="12">
    <location>
        <begin position="183"/>
        <end position="222"/>
    </location>
</feature>
<evidence type="ECO:0000256" key="3">
    <source>
        <dbReference type="ARBA" id="ARBA00022525"/>
    </source>
</evidence>
<organism evidence="13 14">
    <name type="scientific">Pteropus vampyrus</name>
    <name type="common">Large flying fox</name>
    <dbReference type="NCBI Taxonomy" id="132908"/>
    <lineage>
        <taxon>Eukaryota</taxon>
        <taxon>Metazoa</taxon>
        <taxon>Chordata</taxon>
        <taxon>Craniata</taxon>
        <taxon>Vertebrata</taxon>
        <taxon>Euteleostomi</taxon>
        <taxon>Mammalia</taxon>
        <taxon>Eutheria</taxon>
        <taxon>Laurasiatheria</taxon>
        <taxon>Chiroptera</taxon>
        <taxon>Yinpterochiroptera</taxon>
        <taxon>Pteropodoidea</taxon>
        <taxon>Pteropodidae</taxon>
        <taxon>Pteropodinae</taxon>
        <taxon>Pteropus</taxon>
    </lineage>
</organism>
<keyword evidence="13" id="KW-1185">Reference proteome</keyword>
<evidence type="ECO:0000313" key="14">
    <source>
        <dbReference type="RefSeq" id="XP_011376587.2"/>
    </source>
</evidence>
<feature type="disulfide bond" evidence="9">
    <location>
        <begin position="183"/>
        <end position="198"/>
    </location>
</feature>
<dbReference type="PANTHER" id="PTHR16551:SF1">
    <property type="entry name" value="AGOUTI-SIGNALING PROTEIN"/>
    <property type="match status" value="1"/>
</dbReference>
<evidence type="ECO:0000259" key="12">
    <source>
        <dbReference type="PROSITE" id="PS51150"/>
    </source>
</evidence>
<evidence type="ECO:0000256" key="7">
    <source>
        <dbReference type="ARBA" id="ARBA00023180"/>
    </source>
</evidence>
<keyword evidence="3" id="KW-0964">Secreted</keyword>
<dbReference type="SMART" id="SM00792">
    <property type="entry name" value="Agouti"/>
    <property type="match status" value="1"/>
</dbReference>
<keyword evidence="7" id="KW-0325">Glycoprotein</keyword>
<dbReference type="KEGG" id="pvp:105304287"/>
<feature type="disulfide bond" evidence="9">
    <location>
        <begin position="206"/>
        <end position="213"/>
    </location>
</feature>
<evidence type="ECO:0000256" key="6">
    <source>
        <dbReference type="ARBA" id="ARBA00023157"/>
    </source>
</evidence>
<dbReference type="PROSITE" id="PS60024">
    <property type="entry name" value="AGOUTI_1"/>
    <property type="match status" value="1"/>
</dbReference>
<name>A0A6P3R7G8_PTEVA</name>
<dbReference type="GO" id="GO:0005184">
    <property type="term" value="F:neuropeptide hormone activity"/>
    <property type="evidence" value="ECO:0007669"/>
    <property type="project" value="TreeGrafter"/>
</dbReference>
<keyword evidence="11" id="KW-0812">Transmembrane</keyword>
<dbReference type="GO" id="GO:0032438">
    <property type="term" value="P:melanosome organization"/>
    <property type="evidence" value="ECO:0007669"/>
    <property type="project" value="TreeGrafter"/>
</dbReference>
<evidence type="ECO:0000256" key="2">
    <source>
        <dbReference type="ARBA" id="ARBA00017885"/>
    </source>
</evidence>
<keyword evidence="11" id="KW-0472">Membrane</keyword>
<dbReference type="GO" id="GO:0031779">
    <property type="term" value="F:melanocortin receptor binding"/>
    <property type="evidence" value="ECO:0007669"/>
    <property type="project" value="TreeGrafter"/>
</dbReference>
<dbReference type="SUPFAM" id="SSF57055">
    <property type="entry name" value="Agouti-related protein"/>
    <property type="match status" value="1"/>
</dbReference>
<protein>
    <recommendedName>
        <fullName evidence="2">Agouti-signaling protein</fullName>
    </recommendedName>
    <alternativeName>
        <fullName evidence="8">Agouti switch protein</fullName>
    </alternativeName>
</protein>
<dbReference type="GO" id="GO:0005615">
    <property type="term" value="C:extracellular space"/>
    <property type="evidence" value="ECO:0007669"/>
    <property type="project" value="TreeGrafter"/>
</dbReference>
<evidence type="ECO:0000256" key="11">
    <source>
        <dbReference type="SAM" id="Phobius"/>
    </source>
</evidence>
<feature type="region of interest" description="Disordered" evidence="10">
    <location>
        <begin position="151"/>
        <end position="176"/>
    </location>
</feature>
<comment type="subcellular location">
    <subcellularLocation>
        <location evidence="1">Secreted</location>
    </subcellularLocation>
</comment>
<accession>A0A6P3R7G8</accession>
<dbReference type="Gene3D" id="4.10.760.10">
    <property type="entry name" value="Agouti domain"/>
    <property type="match status" value="1"/>
</dbReference>
<evidence type="ECO:0000256" key="5">
    <source>
        <dbReference type="ARBA" id="ARBA00022854"/>
    </source>
</evidence>
<evidence type="ECO:0000256" key="4">
    <source>
        <dbReference type="ARBA" id="ARBA00022729"/>
    </source>
</evidence>
<proteinExistence type="predicted"/>
<gene>
    <name evidence="14" type="primary">ASIP</name>
</gene>
<dbReference type="GO" id="GO:0009755">
    <property type="term" value="P:hormone-mediated signaling pathway"/>
    <property type="evidence" value="ECO:0007669"/>
    <property type="project" value="InterPro"/>
</dbReference>
<dbReference type="CTD" id="434"/>
<dbReference type="InterPro" id="IPR036836">
    <property type="entry name" value="Agouti_dom_sf"/>
</dbReference>
<feature type="disulfide bond" evidence="9">
    <location>
        <begin position="197"/>
        <end position="215"/>
    </location>
</feature>
<keyword evidence="4" id="KW-0732">Signal</keyword>
<keyword evidence="6 9" id="KW-1015">Disulfide bond</keyword>
<dbReference type="AlphaFoldDB" id="A0A6P3R7G8"/>
<evidence type="ECO:0000313" key="13">
    <source>
        <dbReference type="Proteomes" id="UP000515202"/>
    </source>
</evidence>
<dbReference type="OrthoDB" id="8717782at2759"/>